<protein>
    <submittedName>
        <fullName evidence="1">Uncharacterized protein</fullName>
    </submittedName>
</protein>
<evidence type="ECO:0000313" key="1">
    <source>
        <dbReference type="EMBL" id="MDX8146413.1"/>
    </source>
</evidence>
<organism evidence="1 2">
    <name type="scientific">Lentzea sokolovensis</name>
    <dbReference type="NCBI Taxonomy" id="3095429"/>
    <lineage>
        <taxon>Bacteria</taxon>
        <taxon>Bacillati</taxon>
        <taxon>Actinomycetota</taxon>
        <taxon>Actinomycetes</taxon>
        <taxon>Pseudonocardiales</taxon>
        <taxon>Pseudonocardiaceae</taxon>
        <taxon>Lentzea</taxon>
    </lineage>
</organism>
<keyword evidence="2" id="KW-1185">Reference proteome</keyword>
<dbReference type="EMBL" id="JAXAVU010000012">
    <property type="protein sequence ID" value="MDX8146413.1"/>
    <property type="molecule type" value="Genomic_DNA"/>
</dbReference>
<sequence length="42" mass="4441">MQCPNCSTSTQATCSTCAGDGTVPDWLADPHINGESAARTWR</sequence>
<accession>A0ABU4V3N7</accession>
<dbReference type="RefSeq" id="WP_319978496.1">
    <property type="nucleotide sequence ID" value="NZ_JAXAVU010000012.1"/>
</dbReference>
<proteinExistence type="predicted"/>
<reference evidence="1 2" key="2">
    <citation type="submission" date="2023-11" db="EMBL/GenBank/DDBJ databases">
        <authorList>
            <person name="Lara A.C."/>
            <person name="Chronakova A."/>
        </authorList>
    </citation>
    <scope>NUCLEOTIDE SEQUENCE [LARGE SCALE GENOMIC DNA]</scope>
    <source>
        <strain evidence="1 2">BCCO 10_0061</strain>
    </source>
</reference>
<gene>
    <name evidence="1" type="ORF">SK854_30165</name>
</gene>
<evidence type="ECO:0000313" key="2">
    <source>
        <dbReference type="Proteomes" id="UP001285352"/>
    </source>
</evidence>
<reference evidence="1 2" key="1">
    <citation type="submission" date="2023-11" db="EMBL/GenBank/DDBJ databases">
        <title>Lentzea sokolovensis, sp. nov., Lentzea kristufkii, sp. nov., and Lentzea miocenensis, sp. nov., rare actinobacteria from Sokolov Coal Basin, Miocene lacustrine sediment, Czech Republic.</title>
        <authorList>
            <person name="Lara A."/>
            <person name="Kotroba L."/>
            <person name="Nouioui I."/>
            <person name="Neumann-Schaal M."/>
            <person name="Mast Y."/>
            <person name="Chronakova A."/>
        </authorList>
    </citation>
    <scope>NUCLEOTIDE SEQUENCE [LARGE SCALE GENOMIC DNA]</scope>
    <source>
        <strain evidence="1 2">BCCO 10_0061</strain>
    </source>
</reference>
<dbReference type="Proteomes" id="UP001285352">
    <property type="component" value="Unassembled WGS sequence"/>
</dbReference>
<comment type="caution">
    <text evidence="1">The sequence shown here is derived from an EMBL/GenBank/DDBJ whole genome shotgun (WGS) entry which is preliminary data.</text>
</comment>
<name>A0ABU4V3N7_9PSEU</name>